<dbReference type="RefSeq" id="XP_044561832.1">
    <property type="nucleotide sequence ID" value="XM_044707113.1"/>
</dbReference>
<feature type="domain" description="Complex 1 LYR protein" evidence="1">
    <location>
        <begin position="14"/>
        <end position="68"/>
    </location>
</feature>
<proteinExistence type="predicted"/>
<keyword evidence="3" id="KW-1185">Reference proteome</keyword>
<comment type="caution">
    <text evidence="2">The sequence shown here is derived from an EMBL/GenBank/DDBJ whole genome shotgun (WGS) entry which is preliminary data.</text>
</comment>
<dbReference type="GeneID" id="68110990"/>
<organism evidence="2 3">
    <name type="scientific">Naegleria fowleri</name>
    <name type="common">Brain eating amoeba</name>
    <dbReference type="NCBI Taxonomy" id="5763"/>
    <lineage>
        <taxon>Eukaryota</taxon>
        <taxon>Discoba</taxon>
        <taxon>Heterolobosea</taxon>
        <taxon>Tetramitia</taxon>
        <taxon>Eutetramitia</taxon>
        <taxon>Vahlkampfiidae</taxon>
        <taxon>Naegleria</taxon>
    </lineage>
</organism>
<name>A0A6A5BW16_NAEFO</name>
<dbReference type="OrthoDB" id="275715at2759"/>
<dbReference type="AlphaFoldDB" id="A0A6A5BW16"/>
<dbReference type="VEuPathDB" id="AmoebaDB:NfTy_064500"/>
<accession>A0A6A5BW16</accession>
<evidence type="ECO:0000259" key="1">
    <source>
        <dbReference type="Pfam" id="PF05347"/>
    </source>
</evidence>
<dbReference type="OMA" id="EKDPFGQ"/>
<evidence type="ECO:0000313" key="2">
    <source>
        <dbReference type="EMBL" id="KAF0977119.1"/>
    </source>
</evidence>
<dbReference type="Pfam" id="PF05347">
    <property type="entry name" value="Complex1_LYR"/>
    <property type="match status" value="1"/>
</dbReference>
<dbReference type="EMBL" id="VFQX01000035">
    <property type="protein sequence ID" value="KAF0977119.1"/>
    <property type="molecule type" value="Genomic_DNA"/>
</dbReference>
<gene>
    <name evidence="2" type="ORF">FDP41_003772</name>
</gene>
<dbReference type="Proteomes" id="UP000444721">
    <property type="component" value="Unassembled WGS sequence"/>
</dbReference>
<reference evidence="2 3" key="1">
    <citation type="journal article" date="2019" name="Sci. Rep.">
        <title>Nanopore sequencing improves the draft genome of the human pathogenic amoeba Naegleria fowleri.</title>
        <authorList>
            <person name="Liechti N."/>
            <person name="Schurch N."/>
            <person name="Bruggmann R."/>
            <person name="Wittwer M."/>
        </authorList>
    </citation>
    <scope>NUCLEOTIDE SEQUENCE [LARGE SCALE GENOMIC DNA]</scope>
    <source>
        <strain evidence="2 3">ATCC 30894</strain>
    </source>
</reference>
<protein>
    <recommendedName>
        <fullName evidence="1">Complex 1 LYR protein domain-containing protein</fullName>
    </recommendedName>
</protein>
<evidence type="ECO:0000313" key="3">
    <source>
        <dbReference type="Proteomes" id="UP000444721"/>
    </source>
</evidence>
<dbReference type="CDD" id="cd20251">
    <property type="entry name" value="Complex1_LYR_SF"/>
    <property type="match status" value="1"/>
</dbReference>
<sequence>MNLSAFNNNSKFSILSLYRNLLRNMKYYPSVRKEGMIQAIREEFRAYKHEKDPKKIEMKIGEARGGLERLKAYAEMSKAQNKGGRSTFSV</sequence>
<dbReference type="InterPro" id="IPR008011">
    <property type="entry name" value="Complex1_LYR_dom"/>
</dbReference>
<dbReference type="VEuPathDB" id="AmoebaDB:FDP41_003772"/>